<dbReference type="Pfam" id="PF00106">
    <property type="entry name" value="adh_short"/>
    <property type="match status" value="1"/>
</dbReference>
<evidence type="ECO:0000313" key="11">
    <source>
        <dbReference type="Proteomes" id="UP000281406"/>
    </source>
</evidence>
<dbReference type="GO" id="GO:0016616">
    <property type="term" value="F:oxidoreductase activity, acting on the CH-OH group of donors, NAD or NADP as acceptor"/>
    <property type="evidence" value="ECO:0007669"/>
    <property type="project" value="UniProtKB-ARBA"/>
</dbReference>
<dbReference type="AlphaFoldDB" id="A0A3N0YFK8"/>
<keyword evidence="4" id="KW-0275">Fatty acid biosynthesis</keyword>
<comment type="similarity">
    <text evidence="2 6">Belongs to the short-chain dehydrogenases/reductases (SDR) family.</text>
</comment>
<dbReference type="InterPro" id="IPR013783">
    <property type="entry name" value="Ig-like_fold"/>
</dbReference>
<dbReference type="GO" id="GO:0048038">
    <property type="term" value="F:quinone binding"/>
    <property type="evidence" value="ECO:0007669"/>
    <property type="project" value="TreeGrafter"/>
</dbReference>
<evidence type="ECO:0000256" key="8">
    <source>
        <dbReference type="SAM" id="SignalP"/>
    </source>
</evidence>
<evidence type="ECO:0000256" key="2">
    <source>
        <dbReference type="ARBA" id="ARBA00006484"/>
    </source>
</evidence>
<accession>A0A3N0YFK8</accession>
<dbReference type="SUPFAM" id="SSF54452">
    <property type="entry name" value="MHC antigen-recognition domain"/>
    <property type="match status" value="1"/>
</dbReference>
<dbReference type="InterPro" id="IPR036179">
    <property type="entry name" value="Ig-like_dom_sf"/>
</dbReference>
<keyword evidence="11" id="KW-1185">Reference proteome</keyword>
<dbReference type="PRINTS" id="PR00081">
    <property type="entry name" value="GDHRDH"/>
</dbReference>
<dbReference type="EMBL" id="RJVU01042611">
    <property type="protein sequence ID" value="ROL45045.1"/>
    <property type="molecule type" value="Genomic_DNA"/>
</dbReference>
<evidence type="ECO:0000256" key="5">
    <source>
        <dbReference type="ARBA" id="ARBA00023180"/>
    </source>
</evidence>
<evidence type="ECO:0000256" key="7">
    <source>
        <dbReference type="SAM" id="Phobius"/>
    </source>
</evidence>
<dbReference type="PANTHER" id="PTHR42760:SF83">
    <property type="entry name" value="(3R)-3-HYDROXYACYL-COA DEHYDROGENASE"/>
    <property type="match status" value="1"/>
</dbReference>
<keyword evidence="5" id="KW-0325">Glycoprotein</keyword>
<dbReference type="GO" id="GO:0006633">
    <property type="term" value="P:fatty acid biosynthetic process"/>
    <property type="evidence" value="ECO:0007669"/>
    <property type="project" value="UniProtKB-KW"/>
</dbReference>
<dbReference type="PRINTS" id="PR00080">
    <property type="entry name" value="SDRFAMILY"/>
</dbReference>
<dbReference type="PROSITE" id="PS50835">
    <property type="entry name" value="IG_LIKE"/>
    <property type="match status" value="1"/>
</dbReference>
<dbReference type="InterPro" id="IPR003597">
    <property type="entry name" value="Ig_C1-set"/>
</dbReference>
<gene>
    <name evidence="10" type="ORF">DPX16_2260</name>
</gene>
<dbReference type="InterPro" id="IPR000353">
    <property type="entry name" value="MHC_II_b_N"/>
</dbReference>
<dbReference type="SMART" id="SM00822">
    <property type="entry name" value="PKS_KR"/>
    <property type="match status" value="1"/>
</dbReference>
<dbReference type="GO" id="GO:0006955">
    <property type="term" value="P:immune response"/>
    <property type="evidence" value="ECO:0007669"/>
    <property type="project" value="InterPro"/>
</dbReference>
<dbReference type="SMART" id="SM00921">
    <property type="entry name" value="MHC_II_beta"/>
    <property type="match status" value="1"/>
</dbReference>
<dbReference type="InterPro" id="IPR011162">
    <property type="entry name" value="MHC_I/II-like_Ag-recog"/>
</dbReference>
<dbReference type="GO" id="GO:0042613">
    <property type="term" value="C:MHC class II protein complex"/>
    <property type="evidence" value="ECO:0007669"/>
    <property type="project" value="InterPro"/>
</dbReference>
<feature type="transmembrane region" description="Helical" evidence="7">
    <location>
        <begin position="215"/>
        <end position="237"/>
    </location>
</feature>
<keyword evidence="7" id="KW-1133">Transmembrane helix</keyword>
<dbReference type="Gene3D" id="2.60.40.10">
    <property type="entry name" value="Immunoglobulins"/>
    <property type="match status" value="1"/>
</dbReference>
<keyword evidence="7" id="KW-0812">Transmembrane</keyword>
<dbReference type="PROSITE" id="PS00061">
    <property type="entry name" value="ADH_SHORT"/>
    <property type="match status" value="1"/>
</dbReference>
<evidence type="ECO:0000256" key="6">
    <source>
        <dbReference type="RuleBase" id="RU000363"/>
    </source>
</evidence>
<protein>
    <submittedName>
        <fullName evidence="10">Estradiol 17-beta-dehydrogenase 8</fullName>
    </submittedName>
</protein>
<dbReference type="PANTHER" id="PTHR42760">
    <property type="entry name" value="SHORT-CHAIN DEHYDROGENASES/REDUCTASES FAMILY MEMBER"/>
    <property type="match status" value="1"/>
</dbReference>
<dbReference type="InterPro" id="IPR002347">
    <property type="entry name" value="SDR_fam"/>
</dbReference>
<keyword evidence="8" id="KW-0732">Signal</keyword>
<comment type="pathway">
    <text evidence="1">Lipid metabolism; fatty acid biosynthesis.</text>
</comment>
<dbReference type="InterPro" id="IPR020904">
    <property type="entry name" value="Sc_DH/Rdtase_CS"/>
</dbReference>
<dbReference type="Gene3D" id="3.40.50.720">
    <property type="entry name" value="NAD(P)-binding Rossmann-like Domain"/>
    <property type="match status" value="1"/>
</dbReference>
<dbReference type="Pfam" id="PF00969">
    <property type="entry name" value="MHC_II_beta"/>
    <property type="match status" value="1"/>
</dbReference>
<feature type="domain" description="Ig-like" evidence="9">
    <location>
        <begin position="111"/>
        <end position="202"/>
    </location>
</feature>
<keyword evidence="4" id="KW-0443">Lipid metabolism</keyword>
<evidence type="ECO:0000256" key="1">
    <source>
        <dbReference type="ARBA" id="ARBA00005194"/>
    </source>
</evidence>
<dbReference type="Pfam" id="PF07654">
    <property type="entry name" value="C1-set"/>
    <property type="match status" value="1"/>
</dbReference>
<keyword evidence="7" id="KW-0472">Membrane</keyword>
<sequence>MRTLRLVLVGFAFCCVSSKDVYVFQGIDECEYSKEDLSDMVYTVKLVFNQKLLCSYDSRLGKYVGYDEYGIKNADHFNSQCWKMKQRKEELETLCRADARFYVNSTSRKVPPIVTVRSTEKAHYGQLTTLVCHAYNFYPQAINMTWLMDGSEVTSDVISTEFMDNGDWSYQMHSYLDLELHRGVTVSCRVEHSGLEKPLIVQWDSTSLNTRIAKLAVGCSFFLFGLIVAFSAAYIYYKRKHRGGGSGIGRAVCQRFATEGASVVVADRNEESANQTLELLSRDHRGQEHIALGVDVSSKDSVEKLVTSIQCRYFQPPSVCVNAAGITQDEFLLKMEEDDFDKVIDVNLKGTFLLTQAVSKALVSAGAAKGSIITVGSIVGKVGNIGQVNYSASKAGVEGLTRTVAKELSKMESTGLWDIKGSEGYIYAAFRNRSDEEVADACAFLASDDSRYITGVSIEVAGKKLDLLLNSIFSRKKTENVYDFI</sequence>
<dbReference type="SUPFAM" id="SSF51735">
    <property type="entry name" value="NAD(P)-binding Rossmann-fold domains"/>
    <property type="match status" value="1"/>
</dbReference>
<dbReference type="InterPro" id="IPR007110">
    <property type="entry name" value="Ig-like_dom"/>
</dbReference>
<evidence type="ECO:0000256" key="3">
    <source>
        <dbReference type="ARBA" id="ARBA00023002"/>
    </source>
</evidence>
<feature type="signal peptide" evidence="8">
    <location>
        <begin position="1"/>
        <end position="18"/>
    </location>
</feature>
<dbReference type="InterPro" id="IPR057326">
    <property type="entry name" value="KR_dom"/>
</dbReference>
<evidence type="ECO:0000259" key="9">
    <source>
        <dbReference type="PROSITE" id="PS50835"/>
    </source>
</evidence>
<keyword evidence="4" id="KW-0444">Lipid biosynthesis</keyword>
<dbReference type="OrthoDB" id="9940220at2759"/>
<evidence type="ECO:0000313" key="10">
    <source>
        <dbReference type="EMBL" id="ROL45045.1"/>
    </source>
</evidence>
<organism evidence="10 11">
    <name type="scientific">Anabarilius grahami</name>
    <name type="common">Kanglang fish</name>
    <name type="synonym">Barilius grahami</name>
    <dbReference type="NCBI Taxonomy" id="495550"/>
    <lineage>
        <taxon>Eukaryota</taxon>
        <taxon>Metazoa</taxon>
        <taxon>Chordata</taxon>
        <taxon>Craniata</taxon>
        <taxon>Vertebrata</taxon>
        <taxon>Euteleostomi</taxon>
        <taxon>Actinopterygii</taxon>
        <taxon>Neopterygii</taxon>
        <taxon>Teleostei</taxon>
        <taxon>Ostariophysi</taxon>
        <taxon>Cypriniformes</taxon>
        <taxon>Xenocyprididae</taxon>
        <taxon>Xenocypridinae</taxon>
        <taxon>Xenocypridinae incertae sedis</taxon>
        <taxon>Anabarilius</taxon>
    </lineage>
</organism>
<dbReference type="SUPFAM" id="SSF48726">
    <property type="entry name" value="Immunoglobulin"/>
    <property type="match status" value="1"/>
</dbReference>
<feature type="chain" id="PRO_5018091047" evidence="8">
    <location>
        <begin position="19"/>
        <end position="485"/>
    </location>
</feature>
<proteinExistence type="inferred from homology"/>
<dbReference type="GO" id="GO:0019882">
    <property type="term" value="P:antigen processing and presentation"/>
    <property type="evidence" value="ECO:0007669"/>
    <property type="project" value="InterPro"/>
</dbReference>
<dbReference type="InterPro" id="IPR014745">
    <property type="entry name" value="MHC_II_a/b_N"/>
</dbReference>
<reference evidence="10 11" key="1">
    <citation type="submission" date="2018-10" db="EMBL/GenBank/DDBJ databases">
        <title>Genome assembly for a Yunnan-Guizhou Plateau 3E fish, Anabarilius grahami (Regan), and its evolutionary and genetic applications.</title>
        <authorList>
            <person name="Jiang W."/>
        </authorList>
    </citation>
    <scope>NUCLEOTIDE SEQUENCE [LARGE SCALE GENOMIC DNA]</scope>
    <source>
        <strain evidence="10">AG-KIZ</strain>
        <tissue evidence="10">Muscle</tissue>
    </source>
</reference>
<dbReference type="InterPro" id="IPR036291">
    <property type="entry name" value="NAD(P)-bd_dom_sf"/>
</dbReference>
<dbReference type="SMART" id="SM00407">
    <property type="entry name" value="IGc1"/>
    <property type="match status" value="1"/>
</dbReference>
<comment type="caution">
    <text evidence="10">The sequence shown here is derived from an EMBL/GenBank/DDBJ whole genome shotgun (WGS) entry which is preliminary data.</text>
</comment>
<name>A0A3N0YFK8_ANAGA</name>
<dbReference type="Gene3D" id="3.10.320.10">
    <property type="entry name" value="Class II Histocompatibility Antigen, M Beta Chain, Chain B, domain 1"/>
    <property type="match status" value="1"/>
</dbReference>
<evidence type="ECO:0000256" key="4">
    <source>
        <dbReference type="ARBA" id="ARBA00023160"/>
    </source>
</evidence>
<keyword evidence="3" id="KW-0560">Oxidoreductase</keyword>
<dbReference type="Proteomes" id="UP000281406">
    <property type="component" value="Unassembled WGS sequence"/>
</dbReference>
<keyword evidence="4" id="KW-0276">Fatty acid metabolism</keyword>